<feature type="chain" id="PRO_5038532477" description="Zinc resistance-associated protein" evidence="2">
    <location>
        <begin position="29"/>
        <end position="152"/>
    </location>
</feature>
<protein>
    <recommendedName>
        <fullName evidence="5">Zinc resistance-associated protein</fullName>
    </recommendedName>
</protein>
<evidence type="ECO:0000256" key="1">
    <source>
        <dbReference type="SAM" id="Coils"/>
    </source>
</evidence>
<evidence type="ECO:0000313" key="3">
    <source>
        <dbReference type="EMBL" id="BAS27566.1"/>
    </source>
</evidence>
<organism evidence="3 4">
    <name type="scientific">Limnochorda pilosa</name>
    <dbReference type="NCBI Taxonomy" id="1555112"/>
    <lineage>
        <taxon>Bacteria</taxon>
        <taxon>Bacillati</taxon>
        <taxon>Bacillota</taxon>
        <taxon>Limnochordia</taxon>
        <taxon>Limnochordales</taxon>
        <taxon>Limnochordaceae</taxon>
        <taxon>Limnochorda</taxon>
    </lineage>
</organism>
<dbReference type="Proteomes" id="UP000065807">
    <property type="component" value="Chromosome"/>
</dbReference>
<dbReference type="STRING" id="1555112.LIP_1720"/>
<reference evidence="4" key="2">
    <citation type="journal article" date="2016" name="Int. J. Syst. Evol. Microbiol.">
        <title>Complete genome sequence and cell structure of Limnochorda pilosa, a Gram-negative spore-former within the phylum Firmicutes.</title>
        <authorList>
            <person name="Watanabe M."/>
            <person name="Kojima H."/>
            <person name="Fukui M."/>
        </authorList>
    </citation>
    <scope>NUCLEOTIDE SEQUENCE [LARGE SCALE GENOMIC DNA]</scope>
    <source>
        <strain evidence="4">HC45</strain>
    </source>
</reference>
<dbReference type="EMBL" id="AP014924">
    <property type="protein sequence ID" value="BAS27566.1"/>
    <property type="molecule type" value="Genomic_DNA"/>
</dbReference>
<keyword evidence="2" id="KW-0732">Signal</keyword>
<evidence type="ECO:0000313" key="4">
    <source>
        <dbReference type="Proteomes" id="UP000065807"/>
    </source>
</evidence>
<proteinExistence type="predicted"/>
<keyword evidence="1" id="KW-0175">Coiled coil</keyword>
<name>A0A0K2SKC9_LIMPI</name>
<feature type="coiled-coil region" evidence="1">
    <location>
        <begin position="48"/>
        <end position="82"/>
    </location>
</feature>
<evidence type="ECO:0008006" key="5">
    <source>
        <dbReference type="Google" id="ProtNLM"/>
    </source>
</evidence>
<keyword evidence="4" id="KW-1185">Reference proteome</keyword>
<sequence length="152" mass="16198">MSRRLVAIGGALLLVLGLAIGAAQTLNAQQAETPQTQQSPAFPAPYAWDRWNSLNDEQKAELQNARNQILDAQLQLLEKQAELGLVDPRVVEYQKQRIEWLKQAPAGPGPGAAYGCPGYGPQGARGFGARGRSYGAGRGPGMGGWGMMGPAW</sequence>
<accession>A0A0K2SKC9</accession>
<gene>
    <name evidence="3" type="ORF">LIP_1720</name>
</gene>
<reference evidence="4" key="1">
    <citation type="submission" date="2015-07" db="EMBL/GenBank/DDBJ databases">
        <title>Complete genome sequence and phylogenetic analysis of Limnochorda pilosa.</title>
        <authorList>
            <person name="Watanabe M."/>
            <person name="Kojima H."/>
            <person name="Fukui M."/>
        </authorList>
    </citation>
    <scope>NUCLEOTIDE SEQUENCE [LARGE SCALE GENOMIC DNA]</scope>
    <source>
        <strain evidence="4">HC45</strain>
    </source>
</reference>
<evidence type="ECO:0000256" key="2">
    <source>
        <dbReference type="SAM" id="SignalP"/>
    </source>
</evidence>
<dbReference type="KEGG" id="lpil:LIP_1720"/>
<feature type="signal peptide" evidence="2">
    <location>
        <begin position="1"/>
        <end position="28"/>
    </location>
</feature>
<dbReference type="RefSeq" id="WP_068136606.1">
    <property type="nucleotide sequence ID" value="NZ_AP014924.1"/>
</dbReference>
<dbReference type="AlphaFoldDB" id="A0A0K2SKC9"/>